<proteinExistence type="predicted"/>
<evidence type="ECO:0000259" key="15">
    <source>
        <dbReference type="Pfam" id="PF21381"/>
    </source>
</evidence>
<evidence type="ECO:0000256" key="10">
    <source>
        <dbReference type="ARBA" id="ARBA00023157"/>
    </source>
</evidence>
<feature type="transmembrane region" description="Helical" evidence="13">
    <location>
        <begin position="94"/>
        <end position="115"/>
    </location>
</feature>
<evidence type="ECO:0000256" key="7">
    <source>
        <dbReference type="ARBA" id="ARBA00022989"/>
    </source>
</evidence>
<accession>A0AAV4VTU1</accession>
<evidence type="ECO:0000256" key="11">
    <source>
        <dbReference type="ARBA" id="ARBA00023303"/>
    </source>
</evidence>
<keyword evidence="6" id="KW-0967">Endosome</keyword>
<feature type="transmembrane region" description="Helical" evidence="13">
    <location>
        <begin position="335"/>
        <end position="355"/>
    </location>
</feature>
<evidence type="ECO:0000256" key="1">
    <source>
        <dbReference type="ARBA" id="ARBA00004337"/>
    </source>
</evidence>
<dbReference type="PANTHER" id="PTHR12127:SF7">
    <property type="entry name" value="SD02261P"/>
    <property type="match status" value="1"/>
</dbReference>
<dbReference type="InterPro" id="IPR013122">
    <property type="entry name" value="PKD1_2_channel"/>
</dbReference>
<feature type="domain" description="Mucolipin extracytosolic" evidence="15">
    <location>
        <begin position="128"/>
        <end position="315"/>
    </location>
</feature>
<dbReference type="InterPro" id="IPR049134">
    <property type="entry name" value="MCLN_ECD"/>
</dbReference>
<evidence type="ECO:0000256" key="12">
    <source>
        <dbReference type="ARBA" id="ARBA00036634"/>
    </source>
</evidence>
<reference evidence="16 17" key="1">
    <citation type="submission" date="2021-06" db="EMBL/GenBank/DDBJ databases">
        <title>Caerostris darwini draft genome.</title>
        <authorList>
            <person name="Kono N."/>
            <person name="Arakawa K."/>
        </authorList>
    </citation>
    <scope>NUCLEOTIDE SEQUENCE [LARGE SCALE GENOMIC DNA]</scope>
</reference>
<comment type="subcellular location">
    <subcellularLocation>
        <location evidence="2">Cell membrane</location>
        <topology evidence="2">Multi-pass membrane protein</topology>
    </subcellularLocation>
    <subcellularLocation>
        <location evidence="1">Endosome membrane</location>
        <topology evidence="1">Multi-pass membrane protein</topology>
    </subcellularLocation>
</comment>
<feature type="transmembrane region" description="Helical" evidence="13">
    <location>
        <begin position="388"/>
        <end position="408"/>
    </location>
</feature>
<evidence type="ECO:0000256" key="4">
    <source>
        <dbReference type="ARBA" id="ARBA00022475"/>
    </source>
</evidence>
<comment type="caution">
    <text evidence="16">The sequence shown here is derived from an EMBL/GenBank/DDBJ whole genome shotgun (WGS) entry which is preliminary data.</text>
</comment>
<feature type="domain" description="Polycystin cation channel PKD1/PKD2" evidence="14">
    <location>
        <begin position="425"/>
        <end position="557"/>
    </location>
</feature>
<feature type="transmembrane region" description="Helical" evidence="13">
    <location>
        <begin position="462"/>
        <end position="487"/>
    </location>
</feature>
<organism evidence="16 17">
    <name type="scientific">Caerostris darwini</name>
    <dbReference type="NCBI Taxonomy" id="1538125"/>
    <lineage>
        <taxon>Eukaryota</taxon>
        <taxon>Metazoa</taxon>
        <taxon>Ecdysozoa</taxon>
        <taxon>Arthropoda</taxon>
        <taxon>Chelicerata</taxon>
        <taxon>Arachnida</taxon>
        <taxon>Araneae</taxon>
        <taxon>Araneomorphae</taxon>
        <taxon>Entelegynae</taxon>
        <taxon>Araneoidea</taxon>
        <taxon>Araneidae</taxon>
        <taxon>Caerostris</taxon>
    </lineage>
</organism>
<evidence type="ECO:0000256" key="3">
    <source>
        <dbReference type="ARBA" id="ARBA00022448"/>
    </source>
</evidence>
<dbReference type="Pfam" id="PF21381">
    <property type="entry name" value="MCLN_ECD"/>
    <property type="match status" value="1"/>
</dbReference>
<feature type="transmembrane region" description="Helical" evidence="13">
    <location>
        <begin position="530"/>
        <end position="552"/>
    </location>
</feature>
<comment type="catalytic activity">
    <reaction evidence="12">
        <text>Ca(2+)(in) = Ca(2+)(out)</text>
        <dbReference type="Rhea" id="RHEA:29671"/>
        <dbReference type="ChEBI" id="CHEBI:29108"/>
    </reaction>
</comment>
<dbReference type="GO" id="GO:0072345">
    <property type="term" value="F:NAADP-sensitive calcium-release channel activity"/>
    <property type="evidence" value="ECO:0007669"/>
    <property type="project" value="TreeGrafter"/>
</dbReference>
<evidence type="ECO:0000259" key="14">
    <source>
        <dbReference type="Pfam" id="PF08016"/>
    </source>
</evidence>
<evidence type="ECO:0000256" key="6">
    <source>
        <dbReference type="ARBA" id="ARBA00022753"/>
    </source>
</evidence>
<evidence type="ECO:0000256" key="8">
    <source>
        <dbReference type="ARBA" id="ARBA00023065"/>
    </source>
</evidence>
<protein>
    <submittedName>
        <fullName evidence="16">Mucolipin-3</fullName>
    </submittedName>
</protein>
<dbReference type="AlphaFoldDB" id="A0AAV4VTU1"/>
<dbReference type="Pfam" id="PF08016">
    <property type="entry name" value="PKD_channel"/>
    <property type="match status" value="1"/>
</dbReference>
<evidence type="ECO:0000256" key="2">
    <source>
        <dbReference type="ARBA" id="ARBA00004651"/>
    </source>
</evidence>
<keyword evidence="11" id="KW-0407">Ion channel</keyword>
<keyword evidence="8" id="KW-0406">Ion transport</keyword>
<dbReference type="EMBL" id="BPLQ01013650">
    <property type="protein sequence ID" value="GIY73825.1"/>
    <property type="molecule type" value="Genomic_DNA"/>
</dbReference>
<dbReference type="Proteomes" id="UP001054837">
    <property type="component" value="Unassembled WGS sequence"/>
</dbReference>
<feature type="transmembrane region" description="Helical" evidence="13">
    <location>
        <begin position="420"/>
        <end position="442"/>
    </location>
</feature>
<dbReference type="CDD" id="cd21050">
    <property type="entry name" value="ELD_TRPML"/>
    <property type="match status" value="1"/>
</dbReference>
<evidence type="ECO:0000256" key="13">
    <source>
        <dbReference type="SAM" id="Phobius"/>
    </source>
</evidence>
<keyword evidence="3" id="KW-0813">Transport</keyword>
<evidence type="ECO:0000256" key="9">
    <source>
        <dbReference type="ARBA" id="ARBA00023136"/>
    </source>
</evidence>
<evidence type="ECO:0000313" key="16">
    <source>
        <dbReference type="EMBL" id="GIY73825.1"/>
    </source>
</evidence>
<dbReference type="InterPro" id="IPR039031">
    <property type="entry name" value="Mucolipin"/>
</dbReference>
<keyword evidence="10" id="KW-1015">Disulfide bond</keyword>
<name>A0AAV4VTU1_9ARAC</name>
<dbReference type="GO" id="GO:0005765">
    <property type="term" value="C:lysosomal membrane"/>
    <property type="evidence" value="ECO:0007669"/>
    <property type="project" value="TreeGrafter"/>
</dbReference>
<keyword evidence="9 13" id="KW-0472">Membrane</keyword>
<dbReference type="Gene3D" id="1.10.287.70">
    <property type="match status" value="1"/>
</dbReference>
<keyword evidence="4" id="KW-1003">Cell membrane</keyword>
<sequence>MVTPNDVNHDRFYDKGPEKDVLYESPYIEISSDSFRRQSTNSSLFDGGISVNSFLEEAEIVSSDDTTKVNQEMKKKLTSFFMNPIEKWKHRRRFPWKLCVQIICICLATTQLILFGQRSFGYMQQHSDMTTALSQILLKDWTADVSVYPPNGPYAVYTIPDFYEHIDQVIKQYAKISSIAIGSFGYDDSDDKVTPMAFCTKQYDGQIFAGNLSIQINNLPEERCVTIPSLYPGGDPLWENFSMSSFLEKSNYTFNFRTLINAKLKLKLKTIFIKSLNRLDFPECYRLKVLVKYDNSEHDGQLLIILKLYSEKFVCHVNSNVIDQGETTYFMLRQLLNSFVIVFSMMSMILCLRSLRSGYMLAKETTSFFKQYYQKDIPFSEILDFIDFWYVNIVASNLLLAIGSLVKMQIEERSAEGSEYAKCSILLGVGNLLMWIGILRYLRFFKKYNMLILTMKTALPNVLRFLICAVLLFVGCCFCSWIVLSPFHMKFRTLSRTMECLFAIMNGDDMFATFALLDTHLDFVWWYSRIFLYAFLIVFIYVVVSLFISVIMDTFESIKRLYVFGGKPRTTVEIFLALECPLPIGSPSPQDHENNINYFWRVWNWLKHARFVLRNRESI</sequence>
<keyword evidence="5 13" id="KW-0812">Transmembrane</keyword>
<evidence type="ECO:0000313" key="17">
    <source>
        <dbReference type="Proteomes" id="UP001054837"/>
    </source>
</evidence>
<keyword evidence="17" id="KW-1185">Reference proteome</keyword>
<evidence type="ECO:0000256" key="5">
    <source>
        <dbReference type="ARBA" id="ARBA00022692"/>
    </source>
</evidence>
<keyword evidence="7 13" id="KW-1133">Transmembrane helix</keyword>
<gene>
    <name evidence="16" type="primary">MCOLN3</name>
    <name evidence="16" type="ORF">CDAR_458591</name>
</gene>
<dbReference type="GO" id="GO:0010008">
    <property type="term" value="C:endosome membrane"/>
    <property type="evidence" value="ECO:0007669"/>
    <property type="project" value="UniProtKB-SubCell"/>
</dbReference>
<dbReference type="GO" id="GO:0005886">
    <property type="term" value="C:plasma membrane"/>
    <property type="evidence" value="ECO:0007669"/>
    <property type="project" value="UniProtKB-SubCell"/>
</dbReference>
<dbReference type="PANTHER" id="PTHR12127">
    <property type="entry name" value="MUCOLIPIN"/>
    <property type="match status" value="1"/>
</dbReference>